<dbReference type="EMBL" id="PKUR01000004">
    <property type="protein sequence ID" value="PLW84943.1"/>
    <property type="molecule type" value="Genomic_DNA"/>
</dbReference>
<dbReference type="Proteomes" id="UP000235162">
    <property type="component" value="Unassembled WGS sequence"/>
</dbReference>
<keyword evidence="2" id="KW-1185">Reference proteome</keyword>
<dbReference type="AlphaFoldDB" id="A0AAP8MBV4"/>
<gene>
    <name evidence="1" type="ORF">C0029_15480</name>
</gene>
<proteinExistence type="predicted"/>
<dbReference type="KEGG" id="hja:BST95_01215"/>
<protein>
    <submittedName>
        <fullName evidence="1">Uncharacterized protein</fullName>
    </submittedName>
</protein>
<accession>A0AAP8MBV4</accession>
<name>A0AAP8MBV4_9GAMM</name>
<sequence>MYKRIVIIDPNLKDTFGHSYRYVRTLAANYPKSEIFLSAGTKNLSDAGAGVKLLPAVVEDIYDTTKLGRISLKHRILRRAEYIYQANVDEFNQKSGLSKAAMFVLRACLMLSKLTISLSEFLGSLFRRHTKFDDDFASSLHKILEPLSLTEHDLVVFQTMLWPQFDSMMELLVLTEKKPYEAHALFVVHDDARTYYSHYNQFPLRKFYQRVQENLPFIKSKILVTSSNLQRVADIEYGARTEVVADVNDKAILANVDRKKGAQPGTKLVFVPGAYRGDKNFSSVLDYAHYLDSLGIPELCLMVHKSVLLELGPKLAEYSFVTYYETLPSYVEYITLIADADVIFIPYGEEYINRISGILNEAALVGTPCLCWKRIADAVHIKDPIGTFENVETAAKATAQIVNSSYDCSDFYNENSNRTVFEHLECADGWTHFKNKPIAVQSKPSWHRCGSTSIFEAQLQSTLDNDYFVIELFINSGLPVFDDSKLSRWKAEILRSNRKYVGASIARVIPKSPNLSDLLSYLLQRRRESSLKQRTIKRAWGKIDKPLARFFKQNPVEIEITNHIYNTLMMEKLFTPNRRIIETHDVQARQEKIELGNQVSYQQSLISELQLLERFDVLVNLNHAEHCFFKKLVSTESVFISPYINESSEDTSYETLHRLIESESHDKTALSVDLKEQYDLIFIGDGHPANVNSLNWFIEEVFRQTENTSLLVVGSIGSKLNISSELNKRIHRVGYLHSLANIYDFALINILPDIDGAGIPIKTHTVISKELCFAATEFAMRGFDLDGLWNVRGKSVAESDYMAADIVALLSDPEVYEQRLETSRKLKVQISKESYESKWSNLIQ</sequence>
<reference evidence="1 2" key="1">
    <citation type="submission" date="2018-01" db="EMBL/GenBank/DDBJ databases">
        <title>The draft genome sequence of Halioglobus japonicus S1-36.</title>
        <authorList>
            <person name="Du Z.-J."/>
            <person name="Shi M.-J."/>
        </authorList>
    </citation>
    <scope>NUCLEOTIDE SEQUENCE [LARGE SCALE GENOMIC DNA]</scope>
    <source>
        <strain evidence="1 2">S1-36</strain>
    </source>
</reference>
<comment type="caution">
    <text evidence="1">The sequence shown here is derived from an EMBL/GenBank/DDBJ whole genome shotgun (WGS) entry which is preliminary data.</text>
</comment>
<evidence type="ECO:0000313" key="1">
    <source>
        <dbReference type="EMBL" id="PLW84943.1"/>
    </source>
</evidence>
<organism evidence="1 2">
    <name type="scientific">Halioglobus japonicus</name>
    <dbReference type="NCBI Taxonomy" id="930805"/>
    <lineage>
        <taxon>Bacteria</taxon>
        <taxon>Pseudomonadati</taxon>
        <taxon>Pseudomonadota</taxon>
        <taxon>Gammaproteobacteria</taxon>
        <taxon>Cellvibrionales</taxon>
        <taxon>Halieaceae</taxon>
        <taxon>Halioglobus</taxon>
    </lineage>
</organism>
<dbReference type="RefSeq" id="WP_084197814.1">
    <property type="nucleotide sequence ID" value="NZ_BMYL01000004.1"/>
</dbReference>
<evidence type="ECO:0000313" key="2">
    <source>
        <dbReference type="Proteomes" id="UP000235162"/>
    </source>
</evidence>